<dbReference type="Pfam" id="PF12680">
    <property type="entry name" value="SnoaL_2"/>
    <property type="match status" value="1"/>
</dbReference>
<dbReference type="Proteomes" id="UP000199107">
    <property type="component" value="Unassembled WGS sequence"/>
</dbReference>
<evidence type="ECO:0000313" key="2">
    <source>
        <dbReference type="EMBL" id="SDM52265.1"/>
    </source>
</evidence>
<sequence length="148" mass="17083">MHRDPTLESFCDFFNKLDKTSTKMLPEVYTRDVVFQDPLHRITGIEALIGYFDRLYANVETCHFAFGERQRQADTAFVTWTMTLRHPRLAGGRDYHVEGCSQLHFAASDGPDGERVCRHRDYFDAGALLYERLPLLGSVIRQVKRRAG</sequence>
<dbReference type="InterPro" id="IPR032710">
    <property type="entry name" value="NTF2-like_dom_sf"/>
</dbReference>
<organism evidence="2 3">
    <name type="scientific">Franzmannia pantelleriensis</name>
    <dbReference type="NCBI Taxonomy" id="48727"/>
    <lineage>
        <taxon>Bacteria</taxon>
        <taxon>Pseudomonadati</taxon>
        <taxon>Pseudomonadota</taxon>
        <taxon>Gammaproteobacteria</taxon>
        <taxon>Oceanospirillales</taxon>
        <taxon>Halomonadaceae</taxon>
        <taxon>Franzmannia</taxon>
    </lineage>
</organism>
<proteinExistence type="predicted"/>
<evidence type="ECO:0000259" key="1">
    <source>
        <dbReference type="Pfam" id="PF12680"/>
    </source>
</evidence>
<dbReference type="InterPro" id="IPR037401">
    <property type="entry name" value="SnoaL-like"/>
</dbReference>
<accession>A0A1G9TYE1</accession>
<gene>
    <name evidence="2" type="ORF">SAMN05192555_11462</name>
</gene>
<name>A0A1G9TYE1_9GAMM</name>
<dbReference type="EMBL" id="FNGH01000014">
    <property type="protein sequence ID" value="SDM52265.1"/>
    <property type="molecule type" value="Genomic_DNA"/>
</dbReference>
<feature type="domain" description="SnoaL-like" evidence="1">
    <location>
        <begin position="13"/>
        <end position="106"/>
    </location>
</feature>
<reference evidence="3" key="1">
    <citation type="submission" date="2016-10" db="EMBL/GenBank/DDBJ databases">
        <authorList>
            <person name="Varghese N."/>
            <person name="Submissions S."/>
        </authorList>
    </citation>
    <scope>NUCLEOTIDE SEQUENCE [LARGE SCALE GENOMIC DNA]</scope>
    <source>
        <strain evidence="3">AAP</strain>
    </source>
</reference>
<dbReference type="AlphaFoldDB" id="A0A1G9TYE1"/>
<dbReference type="STRING" id="48727.SAMN05192555_11462"/>
<dbReference type="Gene3D" id="3.10.450.50">
    <property type="match status" value="1"/>
</dbReference>
<keyword evidence="3" id="KW-1185">Reference proteome</keyword>
<dbReference type="RefSeq" id="WP_089659657.1">
    <property type="nucleotide sequence ID" value="NZ_FNGH01000014.1"/>
</dbReference>
<dbReference type="SUPFAM" id="SSF54427">
    <property type="entry name" value="NTF2-like"/>
    <property type="match status" value="1"/>
</dbReference>
<evidence type="ECO:0000313" key="3">
    <source>
        <dbReference type="Proteomes" id="UP000199107"/>
    </source>
</evidence>
<dbReference type="OrthoDB" id="1115105at2"/>
<protein>
    <submittedName>
        <fullName evidence="2">SnoaL-like domain-containing protein</fullName>
    </submittedName>
</protein>